<dbReference type="RefSeq" id="WP_091281463.1">
    <property type="nucleotide sequence ID" value="NZ_FMCW01000016.1"/>
</dbReference>
<accession>A0A1C4WLM1</accession>
<dbReference type="Proteomes" id="UP000199375">
    <property type="component" value="Unassembled WGS sequence"/>
</dbReference>
<dbReference type="EMBL" id="FMCW01000016">
    <property type="protein sequence ID" value="SCE97115.1"/>
    <property type="molecule type" value="Genomic_DNA"/>
</dbReference>
<dbReference type="InterPro" id="IPR029044">
    <property type="entry name" value="Nucleotide-diphossugar_trans"/>
</dbReference>
<evidence type="ECO:0000313" key="2">
    <source>
        <dbReference type="Proteomes" id="UP000199375"/>
    </source>
</evidence>
<organism evidence="1 2">
    <name type="scientific">Micromonospora haikouensis</name>
    <dbReference type="NCBI Taxonomy" id="686309"/>
    <lineage>
        <taxon>Bacteria</taxon>
        <taxon>Bacillati</taxon>
        <taxon>Actinomycetota</taxon>
        <taxon>Actinomycetes</taxon>
        <taxon>Micromonosporales</taxon>
        <taxon>Micromonosporaceae</taxon>
        <taxon>Micromonospora</taxon>
    </lineage>
</organism>
<dbReference type="Gene3D" id="3.90.550.10">
    <property type="entry name" value="Spore Coat Polysaccharide Biosynthesis Protein SpsA, Chain A"/>
    <property type="match status" value="1"/>
</dbReference>
<evidence type="ECO:0008006" key="3">
    <source>
        <dbReference type="Google" id="ProtNLM"/>
    </source>
</evidence>
<name>A0A1C4WLM1_9ACTN</name>
<evidence type="ECO:0000313" key="1">
    <source>
        <dbReference type="EMBL" id="SCE97115.1"/>
    </source>
</evidence>
<sequence>MSNRGAYFVANDAILDLAIAFLNSFRVHNPSIPLCLVPFGDDVGDIAALAGEYDFSVWRDQARLDWCDDISRRFHGHTVGQYRKLAIWDGPFDEFVYIDTDTVVLSDIGFTFRLLDRFDFLTSHSDLPDIRRWVWKDSAYAAGALSRRQVSYAANTGFVVSRKPALTPASVEARLPAALALAEHMELSCYEQPLLNYLIVTAGGGYGSLLAVAAATGSWRIPLERWAGDPSLSVRDGRLVGSRTPSLLMHWAGEWARARATGRQIPYVELWEHYRRLREPVG</sequence>
<reference evidence="1 2" key="1">
    <citation type="submission" date="2016-06" db="EMBL/GenBank/DDBJ databases">
        <authorList>
            <person name="Kjaerup R.B."/>
            <person name="Dalgaard T.S."/>
            <person name="Juul-Madsen H.R."/>
        </authorList>
    </citation>
    <scope>NUCLEOTIDE SEQUENCE [LARGE SCALE GENOMIC DNA]</scope>
    <source>
        <strain evidence="1 2">DSM 45626</strain>
    </source>
</reference>
<proteinExistence type="predicted"/>
<dbReference type="SUPFAM" id="SSF53448">
    <property type="entry name" value="Nucleotide-diphospho-sugar transferases"/>
    <property type="match status" value="1"/>
</dbReference>
<protein>
    <recommendedName>
        <fullName evidence="3">Glycosyl transferase</fullName>
    </recommendedName>
</protein>
<gene>
    <name evidence="1" type="ORF">GA0070558_116113</name>
</gene>
<dbReference type="AlphaFoldDB" id="A0A1C4WLM1"/>